<feature type="binding site" evidence="12">
    <location>
        <position position="39"/>
    </location>
    <ligand>
        <name>(2R,3E)-phycocyanobilin</name>
        <dbReference type="ChEBI" id="CHEBI:85275"/>
        <label>1</label>
    </ligand>
</feature>
<dbReference type="EMBL" id="JHEG04000002">
    <property type="protein sequence ID" value="KAF3883890.1"/>
    <property type="molecule type" value="Genomic_DNA"/>
</dbReference>
<dbReference type="Gene3D" id="1.10.490.20">
    <property type="entry name" value="Phycocyanins"/>
    <property type="match status" value="1"/>
</dbReference>
<organism evidence="15">
    <name type="scientific">Tolypothrix bouteillei VB521301</name>
    <dbReference type="NCBI Taxonomy" id="1479485"/>
    <lineage>
        <taxon>Bacteria</taxon>
        <taxon>Bacillati</taxon>
        <taxon>Cyanobacteriota</taxon>
        <taxon>Cyanophyceae</taxon>
        <taxon>Nostocales</taxon>
        <taxon>Tolypothrichaceae</taxon>
        <taxon>Tolypothrix</taxon>
    </lineage>
</organism>
<dbReference type="SUPFAM" id="SSF46458">
    <property type="entry name" value="Globin-like"/>
    <property type="match status" value="1"/>
</dbReference>
<dbReference type="InterPro" id="IPR038719">
    <property type="entry name" value="Phycobilisome_asu/bsu_sf"/>
</dbReference>
<evidence type="ECO:0000256" key="4">
    <source>
        <dbReference type="ARBA" id="ARBA00022531"/>
    </source>
</evidence>
<evidence type="ECO:0000313" key="15">
    <source>
        <dbReference type="EMBL" id="KIE08546.1"/>
    </source>
</evidence>
<dbReference type="PANTHER" id="PTHR34011">
    <property type="entry name" value="PHYCOBILISOME 32.1 KDA LINKER POLYPEPTIDE, PHYCOCYANIN-ASSOCIATED, ROD 2-RELATED"/>
    <property type="match status" value="1"/>
</dbReference>
<dbReference type="GO" id="GO:0031676">
    <property type="term" value="C:plasma membrane-derived thylakoid membrane"/>
    <property type="evidence" value="ECO:0007669"/>
    <property type="project" value="UniProtKB-SubCell"/>
</dbReference>
<evidence type="ECO:0000313" key="14">
    <source>
        <dbReference type="EMBL" id="KAF3883890.1"/>
    </source>
</evidence>
<evidence type="ECO:0000256" key="2">
    <source>
        <dbReference type="ARBA" id="ARBA00008182"/>
    </source>
</evidence>
<dbReference type="OrthoDB" id="466183at2"/>
<name>A0A0C1N7L7_9CYAN</name>
<dbReference type="STRING" id="1479485.DA73_0228770"/>
<keyword evidence="16" id="KW-1185">Reference proteome</keyword>
<evidence type="ECO:0000256" key="12">
    <source>
        <dbReference type="PIRSR" id="PIRSR000081-1"/>
    </source>
</evidence>
<protein>
    <submittedName>
        <fullName evidence="14 15">Phycocyanin</fullName>
    </submittedName>
</protein>
<evidence type="ECO:0000313" key="16">
    <source>
        <dbReference type="Proteomes" id="UP000029738"/>
    </source>
</evidence>
<evidence type="ECO:0000256" key="11">
    <source>
        <dbReference type="ARBA" id="ARBA00023307"/>
    </source>
</evidence>
<dbReference type="PANTHER" id="PTHR34011:SF4">
    <property type="entry name" value="C-PHYCOCYANIN ALPHA SUBUNIT"/>
    <property type="match status" value="1"/>
</dbReference>
<keyword evidence="4 13" id="KW-0602">Photosynthesis</keyword>
<keyword evidence="9 13" id="KW-0793">Thylakoid</keyword>
<accession>A0A0C1N7L7</accession>
<dbReference type="InterPro" id="IPR012128">
    <property type="entry name" value="Phycobilisome_asu/bsu"/>
</dbReference>
<evidence type="ECO:0000256" key="1">
    <source>
        <dbReference type="ARBA" id="ARBA00004445"/>
    </source>
</evidence>
<dbReference type="Pfam" id="PF00502">
    <property type="entry name" value="Phycobilisome"/>
    <property type="match status" value="1"/>
</dbReference>
<dbReference type="GO" id="GO:0030089">
    <property type="term" value="C:phycobilisome"/>
    <property type="evidence" value="ECO:0007669"/>
    <property type="project" value="UniProtKB-KW"/>
</dbReference>
<dbReference type="AlphaFoldDB" id="A0A0C1N7L7"/>
<dbReference type="InterPro" id="IPR009050">
    <property type="entry name" value="Globin-like_sf"/>
</dbReference>
<gene>
    <name evidence="15" type="ORF">DA73_0228770</name>
    <name evidence="14" type="ORF">DA73_0400039985</name>
</gene>
<keyword evidence="5" id="KW-0042">Antenna complex</keyword>
<evidence type="ECO:0000256" key="9">
    <source>
        <dbReference type="ARBA" id="ARBA00023078"/>
    </source>
</evidence>
<dbReference type="CDD" id="cd14770">
    <property type="entry name" value="PC-PEC_alpha"/>
    <property type="match status" value="1"/>
</dbReference>
<keyword evidence="11 13" id="KW-0089">Bile pigment</keyword>
<comment type="caution">
    <text evidence="15">The sequence shown here is derived from an EMBL/GenBank/DDBJ whole genome shotgun (WGS) entry which is preliminary data.</text>
</comment>
<evidence type="ECO:0000256" key="3">
    <source>
        <dbReference type="ARBA" id="ARBA00022448"/>
    </source>
</evidence>
<evidence type="ECO:0000256" key="13">
    <source>
        <dbReference type="RuleBase" id="RU004438"/>
    </source>
</evidence>
<evidence type="ECO:0000256" key="5">
    <source>
        <dbReference type="ARBA" id="ARBA00022549"/>
    </source>
</evidence>
<evidence type="ECO:0000256" key="7">
    <source>
        <dbReference type="ARBA" id="ARBA00022982"/>
    </source>
</evidence>
<keyword evidence="6 13" id="KW-0605">Phycobilisome</keyword>
<dbReference type="PIRSF" id="PIRSF000081">
    <property type="entry name" value="Phycocyanin"/>
    <property type="match status" value="1"/>
</dbReference>
<evidence type="ECO:0000256" key="8">
    <source>
        <dbReference type="ARBA" id="ARBA00022991"/>
    </source>
</evidence>
<keyword evidence="8 13" id="KW-0157">Chromophore</keyword>
<sequence length="162" mass="17554">MKTPLTEAIATADVRGTYLSNTEMQAVFGRFNRARAGLDAAKAFSQNGKKWAEAAANHVYQKFPYTTQMQGPQYASTPEGKSKCVRDIDHYLRTISYCCVVGGTGPLDEYVVAGLNELNSALGLSPSWYVAALEFVRDNHGLSGDVAGEANTYINYAINALS</sequence>
<evidence type="ECO:0000256" key="6">
    <source>
        <dbReference type="ARBA" id="ARBA00022738"/>
    </source>
</evidence>
<dbReference type="Proteomes" id="UP000029738">
    <property type="component" value="Unassembled WGS sequence"/>
</dbReference>
<dbReference type="RefSeq" id="WP_038077742.1">
    <property type="nucleotide sequence ID" value="NZ_JHEG04000002.1"/>
</dbReference>
<dbReference type="EMBL" id="JHEG02000058">
    <property type="protein sequence ID" value="KIE08546.1"/>
    <property type="molecule type" value="Genomic_DNA"/>
</dbReference>
<comment type="subcellular location">
    <subcellularLocation>
        <location evidence="1 13">Cellular thylakoid membrane</location>
        <topology evidence="1 13">Peripheral membrane protein</topology>
        <orientation evidence="1 13">Cytoplasmic side</orientation>
    </subcellularLocation>
</comment>
<keyword evidence="7 13" id="KW-0249">Electron transport</keyword>
<comment type="similarity">
    <text evidence="2 13">Belongs to the phycobiliprotein family.</text>
</comment>
<dbReference type="GO" id="GO:0015979">
    <property type="term" value="P:photosynthesis"/>
    <property type="evidence" value="ECO:0007669"/>
    <property type="project" value="UniProtKB-KW"/>
</dbReference>
<keyword evidence="3 13" id="KW-0813">Transport</keyword>
<keyword evidence="10 13" id="KW-0472">Membrane</keyword>
<feature type="binding site" evidence="12">
    <location>
        <position position="84"/>
    </location>
    <ligand>
        <name>(2R,3E)-phycocyanobilin</name>
        <dbReference type="ChEBI" id="CHEBI:85275"/>
        <label>1</label>
    </ligand>
</feature>
<proteinExistence type="inferred from homology"/>
<reference evidence="15" key="1">
    <citation type="journal article" date="2015" name="Genome Announc.">
        <title>Draft Genome Sequence of Tolypothrix boutellei Strain VB521301.</title>
        <authorList>
            <person name="Chandrababunaidu M.M."/>
            <person name="Singh D."/>
            <person name="Sen D."/>
            <person name="Bhan S."/>
            <person name="Das S."/>
            <person name="Gupta A."/>
            <person name="Adhikary S.P."/>
            <person name="Tripathy S."/>
        </authorList>
    </citation>
    <scope>NUCLEOTIDE SEQUENCE</scope>
    <source>
        <strain evidence="15">VB521301</strain>
    </source>
</reference>
<reference evidence="14" key="2">
    <citation type="submission" date="2019-11" db="EMBL/GenBank/DDBJ databases">
        <title>Improved Assembly of Tolypothrix boutellei genome.</title>
        <authorList>
            <person name="Sarangi A.N."/>
            <person name="Mukherjee M."/>
            <person name="Ghosh S."/>
            <person name="Singh D."/>
            <person name="Das A."/>
            <person name="Kant S."/>
            <person name="Prusty A."/>
            <person name="Tripathy S."/>
        </authorList>
    </citation>
    <scope>NUCLEOTIDE SEQUENCE</scope>
    <source>
        <strain evidence="14">VB521301</strain>
    </source>
</reference>
<evidence type="ECO:0000256" key="10">
    <source>
        <dbReference type="ARBA" id="ARBA00023136"/>
    </source>
</evidence>